<dbReference type="SUPFAM" id="SSF109604">
    <property type="entry name" value="HD-domain/PDEase-like"/>
    <property type="match status" value="1"/>
</dbReference>
<dbReference type="Pfam" id="PF00072">
    <property type="entry name" value="Response_reg"/>
    <property type="match status" value="1"/>
</dbReference>
<dbReference type="PROSITE" id="PS50110">
    <property type="entry name" value="RESPONSE_REGULATORY"/>
    <property type="match status" value="1"/>
</dbReference>
<accession>A0A9C9K092</accession>
<evidence type="ECO:0000259" key="3">
    <source>
        <dbReference type="PROSITE" id="PS51832"/>
    </source>
</evidence>
<keyword evidence="1" id="KW-0597">Phosphoprotein</keyword>
<name>A0A9C9K092_UNCW3</name>
<evidence type="ECO:0000313" key="5">
    <source>
        <dbReference type="Proteomes" id="UP000885826"/>
    </source>
</evidence>
<dbReference type="EMBL" id="DRIG01000066">
    <property type="protein sequence ID" value="HEC78746.1"/>
    <property type="molecule type" value="Genomic_DNA"/>
</dbReference>
<dbReference type="Gene3D" id="1.10.3210.10">
    <property type="entry name" value="Hypothetical protein af1432"/>
    <property type="match status" value="1"/>
</dbReference>
<dbReference type="CDD" id="cd17534">
    <property type="entry name" value="REC_DC-like"/>
    <property type="match status" value="1"/>
</dbReference>
<organism evidence="4 5">
    <name type="scientific">candidate division WOR-3 bacterium</name>
    <dbReference type="NCBI Taxonomy" id="2052148"/>
    <lineage>
        <taxon>Bacteria</taxon>
        <taxon>Bacteria division WOR-3</taxon>
    </lineage>
</organism>
<evidence type="ECO:0000256" key="1">
    <source>
        <dbReference type="PROSITE-ProRule" id="PRU00169"/>
    </source>
</evidence>
<dbReference type="SMART" id="SM00471">
    <property type="entry name" value="HDc"/>
    <property type="match status" value="1"/>
</dbReference>
<dbReference type="InterPro" id="IPR011006">
    <property type="entry name" value="CheY-like_superfamily"/>
</dbReference>
<dbReference type="InterPro" id="IPR003607">
    <property type="entry name" value="HD/PDEase_dom"/>
</dbReference>
<feature type="domain" description="HD-GYP" evidence="3">
    <location>
        <begin position="130"/>
        <end position="325"/>
    </location>
</feature>
<protein>
    <submittedName>
        <fullName evidence="4">Response regulator</fullName>
    </submittedName>
</protein>
<comment type="caution">
    <text evidence="4">The sequence shown here is derived from an EMBL/GenBank/DDBJ whole genome shotgun (WGS) entry which is preliminary data.</text>
</comment>
<feature type="modified residue" description="4-aspartylphosphate" evidence="1">
    <location>
        <position position="49"/>
    </location>
</feature>
<dbReference type="InterPro" id="IPR037522">
    <property type="entry name" value="HD_GYP_dom"/>
</dbReference>
<reference evidence="4" key="1">
    <citation type="journal article" date="2020" name="mSystems">
        <title>Genome- and Community-Level Interaction Insights into Carbon Utilization and Element Cycling Functions of Hydrothermarchaeota in Hydrothermal Sediment.</title>
        <authorList>
            <person name="Zhou Z."/>
            <person name="Liu Y."/>
            <person name="Xu W."/>
            <person name="Pan J."/>
            <person name="Luo Z.H."/>
            <person name="Li M."/>
        </authorList>
    </citation>
    <scope>NUCLEOTIDE SEQUENCE</scope>
    <source>
        <strain evidence="4">HyVt-388</strain>
    </source>
</reference>
<dbReference type="InterPro" id="IPR006675">
    <property type="entry name" value="HDIG_dom"/>
</dbReference>
<dbReference type="AlphaFoldDB" id="A0A9C9K092"/>
<evidence type="ECO:0000313" key="4">
    <source>
        <dbReference type="EMBL" id="HEC78746.1"/>
    </source>
</evidence>
<dbReference type="SMART" id="SM00448">
    <property type="entry name" value="REC"/>
    <property type="match status" value="1"/>
</dbReference>
<dbReference type="CDD" id="cd00077">
    <property type="entry name" value="HDc"/>
    <property type="match status" value="1"/>
</dbReference>
<dbReference type="SUPFAM" id="SSF52172">
    <property type="entry name" value="CheY-like"/>
    <property type="match status" value="1"/>
</dbReference>
<dbReference type="Proteomes" id="UP000885826">
    <property type="component" value="Unassembled WGS sequence"/>
</dbReference>
<dbReference type="GO" id="GO:0000160">
    <property type="term" value="P:phosphorelay signal transduction system"/>
    <property type="evidence" value="ECO:0007669"/>
    <property type="project" value="InterPro"/>
</dbReference>
<feature type="domain" description="Response regulatory" evidence="2">
    <location>
        <begin position="1"/>
        <end position="114"/>
    </location>
</feature>
<dbReference type="Pfam" id="PF13487">
    <property type="entry name" value="HD_5"/>
    <property type="match status" value="1"/>
</dbReference>
<dbReference type="InterPro" id="IPR001789">
    <property type="entry name" value="Sig_transdc_resp-reg_receiver"/>
</dbReference>
<gene>
    <name evidence="4" type="ORF">ENI34_06350</name>
</gene>
<dbReference type="PROSITE" id="PS51832">
    <property type="entry name" value="HD_GYP"/>
    <property type="match status" value="1"/>
</dbReference>
<dbReference type="NCBIfam" id="TIGR00277">
    <property type="entry name" value="HDIG"/>
    <property type="match status" value="1"/>
</dbReference>
<dbReference type="PANTHER" id="PTHR43155:SF2">
    <property type="entry name" value="CYCLIC DI-GMP PHOSPHODIESTERASE PA4108"/>
    <property type="match status" value="1"/>
</dbReference>
<dbReference type="PANTHER" id="PTHR43155">
    <property type="entry name" value="CYCLIC DI-GMP PHOSPHODIESTERASE PA4108-RELATED"/>
    <property type="match status" value="1"/>
</dbReference>
<dbReference type="Gene3D" id="3.40.50.2300">
    <property type="match status" value="1"/>
</dbReference>
<evidence type="ECO:0000259" key="2">
    <source>
        <dbReference type="PROSITE" id="PS50110"/>
    </source>
</evidence>
<proteinExistence type="predicted"/>
<sequence length="335" mass="38178">MIFEDERIVGEDIKLILERLGYKVPRIETSGEKAIKIIKKFKPDLLLIDIVLNGKLDGIEVAEQIRRHYNIPIIYLTAYADEKILARAKATEPHGYIIKPFDERDLRTAVEIALYKHKTEQKLRESFEKLKKSLESTVKALAIALEKRDPYTAGHSWRVAQLAFAIAKELKIPEEKITGVHMAAAIHDIGKIYVPSEILSKPTRLTEGEFMIVKSHCQVGYDILKTIEFPWPIAKIVYQHHERLNGTGYPQGLKDKEILLEAKILGVADVVEAMCSHRPYRPAPGLDKALNEIAANKGILYEADVVDACLRLFKKKHFKFNSQYLLDEPDRMNNG</sequence>